<dbReference type="AlphaFoldDB" id="A0A6L7GXK4"/>
<dbReference type="Pfam" id="PF07103">
    <property type="entry name" value="DUF1365"/>
    <property type="match status" value="1"/>
</dbReference>
<dbReference type="PANTHER" id="PTHR33973">
    <property type="entry name" value="OS07G0153300 PROTEIN"/>
    <property type="match status" value="1"/>
</dbReference>
<dbReference type="Proteomes" id="UP000475545">
    <property type="component" value="Unassembled WGS sequence"/>
</dbReference>
<dbReference type="PANTHER" id="PTHR33973:SF4">
    <property type="entry name" value="OS07G0153300 PROTEIN"/>
    <property type="match status" value="1"/>
</dbReference>
<evidence type="ECO:0000313" key="2">
    <source>
        <dbReference type="EMBL" id="MXP24297.1"/>
    </source>
</evidence>
<feature type="compositionally biased region" description="Polar residues" evidence="1">
    <location>
        <begin position="18"/>
        <end position="35"/>
    </location>
</feature>
<feature type="region of interest" description="Disordered" evidence="1">
    <location>
        <begin position="307"/>
        <end position="329"/>
    </location>
</feature>
<protein>
    <submittedName>
        <fullName evidence="2">DUF1365 family protein</fullName>
    </submittedName>
</protein>
<feature type="region of interest" description="Disordered" evidence="1">
    <location>
        <begin position="1"/>
        <end position="78"/>
    </location>
</feature>
<evidence type="ECO:0000256" key="1">
    <source>
        <dbReference type="SAM" id="MobiDB-lite"/>
    </source>
</evidence>
<keyword evidence="3" id="KW-1185">Reference proteome</keyword>
<feature type="compositionally biased region" description="Low complexity" evidence="1">
    <location>
        <begin position="36"/>
        <end position="46"/>
    </location>
</feature>
<accession>A0A6L7GXK4</accession>
<dbReference type="EMBL" id="WMBR01000010">
    <property type="protein sequence ID" value="MXP24297.1"/>
    <property type="molecule type" value="Genomic_DNA"/>
</dbReference>
<dbReference type="InterPro" id="IPR010775">
    <property type="entry name" value="DUF1365"/>
</dbReference>
<gene>
    <name evidence="2" type="ORF">GIY30_23520</name>
</gene>
<comment type="caution">
    <text evidence="2">The sequence shown here is derived from an EMBL/GenBank/DDBJ whole genome shotgun (WGS) entry which is preliminary data.</text>
</comment>
<sequence length="329" mass="36543">MSTARPARWPSTRAALNRWSSSARATPSRWSSNAQATPTRWSSSARAARRGRVSRPRDETAPPPTPSIVPTRIRHARTSPIRHGFTHRSVSWLIDVDHPPRPRRWLRPFAHFRPADHFPHPSSPDDTLRSRLDTQLAAADIAPPTGRVVALLSPRVAGHVFNPLSVYWCHHRNGTLDVVVAEVHNTYGERHCYVVRPDEHGDALVPKEFYVSPFNDVNGTYRLHVPPPSADGRVAVSVTLHREGQDPFTASVAGRARPATTAEIIRTQVRAPLAPLLVSARIRVHGIRLWLKRLPVIARPAHRTSLTTAGCTTSGTPVSRKDDHERSAP</sequence>
<feature type="compositionally biased region" description="Polar residues" evidence="1">
    <location>
        <begin position="307"/>
        <end position="317"/>
    </location>
</feature>
<feature type="compositionally biased region" description="Basic and acidic residues" evidence="1">
    <location>
        <begin position="319"/>
        <end position="329"/>
    </location>
</feature>
<name>A0A6L7GXK4_9ACTN</name>
<evidence type="ECO:0000313" key="3">
    <source>
        <dbReference type="Proteomes" id="UP000475545"/>
    </source>
</evidence>
<reference evidence="2 3" key="1">
    <citation type="submission" date="2019-11" db="EMBL/GenBank/DDBJ databases">
        <title>Gordonia sp. nov., a novel actinobacterium isolated from mangrove soil in Hainan.</title>
        <authorList>
            <person name="Huang X."/>
            <person name="Xie Y."/>
            <person name="Chu X."/>
            <person name="Xiao K."/>
        </authorList>
    </citation>
    <scope>NUCLEOTIDE SEQUENCE [LARGE SCALE GENOMIC DNA]</scope>
    <source>
        <strain evidence="2 3">HNM0687</strain>
    </source>
</reference>
<proteinExistence type="predicted"/>
<organism evidence="2 3">
    <name type="scientific">Gordonia mangrovi</name>
    <dbReference type="NCBI Taxonomy" id="2665643"/>
    <lineage>
        <taxon>Bacteria</taxon>
        <taxon>Bacillati</taxon>
        <taxon>Actinomycetota</taxon>
        <taxon>Actinomycetes</taxon>
        <taxon>Mycobacteriales</taxon>
        <taxon>Gordoniaceae</taxon>
        <taxon>Gordonia</taxon>
    </lineage>
</organism>